<name>A0ACC2HNH2_9PEZI</name>
<evidence type="ECO:0000313" key="1">
    <source>
        <dbReference type="EMBL" id="KAJ8104499.1"/>
    </source>
</evidence>
<reference evidence="1" key="1">
    <citation type="submission" date="2022-11" db="EMBL/GenBank/DDBJ databases">
        <title>Genome Sequence of Nemania bipapillata.</title>
        <authorList>
            <person name="Buettner E."/>
        </authorList>
    </citation>
    <scope>NUCLEOTIDE SEQUENCE</scope>
    <source>
        <strain evidence="1">CP14</strain>
    </source>
</reference>
<organism evidence="1 2">
    <name type="scientific">Nemania bipapillata</name>
    <dbReference type="NCBI Taxonomy" id="110536"/>
    <lineage>
        <taxon>Eukaryota</taxon>
        <taxon>Fungi</taxon>
        <taxon>Dikarya</taxon>
        <taxon>Ascomycota</taxon>
        <taxon>Pezizomycotina</taxon>
        <taxon>Sordariomycetes</taxon>
        <taxon>Xylariomycetidae</taxon>
        <taxon>Xylariales</taxon>
        <taxon>Xylariaceae</taxon>
        <taxon>Nemania</taxon>
    </lineage>
</organism>
<dbReference type="EMBL" id="JAPESX010003689">
    <property type="protein sequence ID" value="KAJ8104499.1"/>
    <property type="molecule type" value="Genomic_DNA"/>
</dbReference>
<sequence length="79" mass="8654">MVFDVGDKVGANTSSMLQDVQAGKSTEIDDFNGWLVDTARLLNKGLRLPAHEELIALVKSQVPLTRAELCAKILGYDYC</sequence>
<evidence type="ECO:0000313" key="2">
    <source>
        <dbReference type="Proteomes" id="UP001153334"/>
    </source>
</evidence>
<keyword evidence="2" id="KW-1185">Reference proteome</keyword>
<proteinExistence type="predicted"/>
<accession>A0ACC2HNH2</accession>
<dbReference type="Proteomes" id="UP001153334">
    <property type="component" value="Unassembled WGS sequence"/>
</dbReference>
<protein>
    <submittedName>
        <fullName evidence="1">Uncharacterized protein</fullName>
    </submittedName>
</protein>
<gene>
    <name evidence="1" type="ORF">ONZ43_g7819</name>
</gene>
<comment type="caution">
    <text evidence="1">The sequence shown here is derived from an EMBL/GenBank/DDBJ whole genome shotgun (WGS) entry which is preliminary data.</text>
</comment>